<evidence type="ECO:0000313" key="2">
    <source>
        <dbReference type="EMBL" id="HIS65913.1"/>
    </source>
</evidence>
<dbReference type="EMBL" id="DVJJ01000174">
    <property type="protein sequence ID" value="HIS65913.1"/>
    <property type="molecule type" value="Genomic_DNA"/>
</dbReference>
<evidence type="ECO:0000313" key="3">
    <source>
        <dbReference type="Proteomes" id="UP000886741"/>
    </source>
</evidence>
<dbReference type="PANTHER" id="PTHR12526">
    <property type="entry name" value="GLYCOSYLTRANSFERASE"/>
    <property type="match status" value="1"/>
</dbReference>
<dbReference type="Gene3D" id="3.40.50.2000">
    <property type="entry name" value="Glycogen Phosphorylase B"/>
    <property type="match status" value="2"/>
</dbReference>
<dbReference type="CDD" id="cd03794">
    <property type="entry name" value="GT4_WbuB-like"/>
    <property type="match status" value="1"/>
</dbReference>
<reference evidence="2" key="1">
    <citation type="submission" date="2020-10" db="EMBL/GenBank/DDBJ databases">
        <authorList>
            <person name="Gilroy R."/>
        </authorList>
    </citation>
    <scope>NUCLEOTIDE SEQUENCE</scope>
    <source>
        <strain evidence="2">ChiBcec16-1751</strain>
    </source>
</reference>
<dbReference type="AlphaFoldDB" id="A0A9D1FBM3"/>
<comment type="caution">
    <text evidence="2">The sequence shown here is derived from an EMBL/GenBank/DDBJ whole genome shotgun (WGS) entry which is preliminary data.</text>
</comment>
<sequence length="416" mass="47649">MKHIWIMNHYAGNMLSDRGGRHYSIAKYLKKAGYEPVIFCCNARHGAAETFFPDTGLWQERVDPETGVPFVFVRGRCYADNGTQRVGNMIDFYRNVKKAARQYAALHGKPDILYASSVHPLTLVAGIQLARRFGVRCICEVRDLWPESIVAYSRRFTPRNPLIRLLYRGEKWIYQKADAVLFTMEGGYDYIKERRWERWIPRSKVYVLNNGVDLEQFLAQREQYPAQDEELQDPATFRVVYTGSIRRVNHLDTLLDAAKRVKDPRIRFLIWGDGDERQHLEQRIAQEGIENVKLKGKVPKQFIPSIVSQASLNVVHNAPQTIFRFGISFNKLFDYLAAGKPILCDFPCSYNPAVQCGAGVMVTDPTVEQIAEAIERMAGLPEEQYQTYCAAACRGAQEYDYQQLTKKLIAIIEGMG</sequence>
<dbReference type="Pfam" id="PF13692">
    <property type="entry name" value="Glyco_trans_1_4"/>
    <property type="match status" value="1"/>
</dbReference>
<dbReference type="InterPro" id="IPR028098">
    <property type="entry name" value="Glyco_trans_4-like_N"/>
</dbReference>
<reference evidence="2" key="2">
    <citation type="journal article" date="2021" name="PeerJ">
        <title>Extensive microbial diversity within the chicken gut microbiome revealed by metagenomics and culture.</title>
        <authorList>
            <person name="Gilroy R."/>
            <person name="Ravi A."/>
            <person name="Getino M."/>
            <person name="Pursley I."/>
            <person name="Horton D.L."/>
            <person name="Alikhan N.F."/>
            <person name="Baker D."/>
            <person name="Gharbi K."/>
            <person name="Hall N."/>
            <person name="Watson M."/>
            <person name="Adriaenssens E.M."/>
            <person name="Foster-Nyarko E."/>
            <person name="Jarju S."/>
            <person name="Secka A."/>
            <person name="Antonio M."/>
            <person name="Oren A."/>
            <person name="Chaudhuri R.R."/>
            <person name="La Ragione R."/>
            <person name="Hildebrand F."/>
            <person name="Pallen M.J."/>
        </authorList>
    </citation>
    <scope>NUCLEOTIDE SEQUENCE</scope>
    <source>
        <strain evidence="2">ChiBcec16-1751</strain>
    </source>
</reference>
<name>A0A9D1FBM3_9FIRM</name>
<accession>A0A9D1FBM3</accession>
<organism evidence="2 3">
    <name type="scientific">Candidatus Avoscillospira avistercoris</name>
    <dbReference type="NCBI Taxonomy" id="2840707"/>
    <lineage>
        <taxon>Bacteria</taxon>
        <taxon>Bacillati</taxon>
        <taxon>Bacillota</taxon>
        <taxon>Clostridia</taxon>
        <taxon>Eubacteriales</taxon>
        <taxon>Oscillospiraceae</taxon>
        <taxon>Oscillospiraceae incertae sedis</taxon>
        <taxon>Candidatus Avoscillospira</taxon>
    </lineage>
</organism>
<dbReference type="Proteomes" id="UP000886741">
    <property type="component" value="Unassembled WGS sequence"/>
</dbReference>
<dbReference type="SUPFAM" id="SSF53756">
    <property type="entry name" value="UDP-Glycosyltransferase/glycogen phosphorylase"/>
    <property type="match status" value="1"/>
</dbReference>
<evidence type="ECO:0000259" key="1">
    <source>
        <dbReference type="Pfam" id="PF13439"/>
    </source>
</evidence>
<proteinExistence type="predicted"/>
<feature type="domain" description="Glycosyltransferase subfamily 4-like N-terminal" evidence="1">
    <location>
        <begin position="23"/>
        <end position="216"/>
    </location>
</feature>
<gene>
    <name evidence="2" type="ORF">IAA83_11210</name>
</gene>
<protein>
    <submittedName>
        <fullName evidence="2">Glycosyltransferase family 4 protein</fullName>
    </submittedName>
</protein>
<dbReference type="Pfam" id="PF13439">
    <property type="entry name" value="Glyco_transf_4"/>
    <property type="match status" value="1"/>
</dbReference>